<evidence type="ECO:0000256" key="9">
    <source>
        <dbReference type="ARBA" id="ARBA00023204"/>
    </source>
</evidence>
<dbReference type="GO" id="GO:0004527">
    <property type="term" value="F:exonuclease activity"/>
    <property type="evidence" value="ECO:0007669"/>
    <property type="project" value="UniProtKB-KW"/>
</dbReference>
<dbReference type="InterPro" id="IPR011604">
    <property type="entry name" value="PDDEXK-like_dom_sf"/>
</dbReference>
<dbReference type="Gene3D" id="3.40.50.300">
    <property type="entry name" value="P-loop containing nucleotide triphosphate hydrolases"/>
    <property type="match status" value="3"/>
</dbReference>
<dbReference type="Gene3D" id="3.90.320.10">
    <property type="match status" value="1"/>
</dbReference>
<dbReference type="Gene3D" id="1.10.3170.10">
    <property type="entry name" value="Recbcd, chain B, domain 2"/>
    <property type="match status" value="1"/>
</dbReference>
<comment type="caution">
    <text evidence="16">The sequence shown here is derived from an EMBL/GenBank/DDBJ whole genome shotgun (WGS) entry which is preliminary data.</text>
</comment>
<dbReference type="AlphaFoldDB" id="A0A3R5ZVJ7"/>
<evidence type="ECO:0000256" key="7">
    <source>
        <dbReference type="ARBA" id="ARBA00022840"/>
    </source>
</evidence>
<dbReference type="EC" id="5.6.2.4" evidence="12"/>
<evidence type="ECO:0000256" key="14">
    <source>
        <dbReference type="PROSITE-ProRule" id="PRU00560"/>
    </source>
</evidence>
<proteinExistence type="predicted"/>
<dbReference type="EMBL" id="QRVA01000030">
    <property type="protein sequence ID" value="RGS13460.1"/>
    <property type="molecule type" value="Genomic_DNA"/>
</dbReference>
<keyword evidence="4 14" id="KW-0378">Hydrolase</keyword>
<accession>A0A3R5ZVJ7</accession>
<dbReference type="GO" id="GO:0043138">
    <property type="term" value="F:3'-5' DNA helicase activity"/>
    <property type="evidence" value="ECO:0007669"/>
    <property type="project" value="UniProtKB-EC"/>
</dbReference>
<keyword evidence="1" id="KW-0540">Nuclease</keyword>
<keyword evidence="10" id="KW-0413">Isomerase</keyword>
<name>A0A3R5ZVJ7_9BACT</name>
<dbReference type="Pfam" id="PF13361">
    <property type="entry name" value="UvrD_C"/>
    <property type="match status" value="2"/>
</dbReference>
<evidence type="ECO:0000256" key="3">
    <source>
        <dbReference type="ARBA" id="ARBA00022763"/>
    </source>
</evidence>
<evidence type="ECO:0000313" key="17">
    <source>
        <dbReference type="Proteomes" id="UP000283872"/>
    </source>
</evidence>
<keyword evidence="3" id="KW-0227">DNA damage</keyword>
<dbReference type="InterPro" id="IPR014017">
    <property type="entry name" value="DNA_helicase_UvrD-like_C"/>
</dbReference>
<dbReference type="InterPro" id="IPR000212">
    <property type="entry name" value="DNA_helicase_UvrD/REP"/>
</dbReference>
<evidence type="ECO:0000256" key="13">
    <source>
        <dbReference type="ARBA" id="ARBA00048988"/>
    </source>
</evidence>
<keyword evidence="5 14" id="KW-0347">Helicase</keyword>
<comment type="catalytic activity">
    <reaction evidence="11">
        <text>Couples ATP hydrolysis with the unwinding of duplex DNA by translocating in the 3'-5' direction.</text>
        <dbReference type="EC" id="5.6.2.4"/>
    </reaction>
</comment>
<feature type="binding site" evidence="14">
    <location>
        <begin position="10"/>
        <end position="17"/>
    </location>
    <ligand>
        <name>ATP</name>
        <dbReference type="ChEBI" id="CHEBI:30616"/>
    </ligand>
</feature>
<keyword evidence="9" id="KW-0234">DNA repair</keyword>
<dbReference type="GO" id="GO:0003677">
    <property type="term" value="F:DNA binding"/>
    <property type="evidence" value="ECO:0007669"/>
    <property type="project" value="UniProtKB-KW"/>
</dbReference>
<comment type="catalytic activity">
    <reaction evidence="13">
        <text>ATP + H2O = ADP + phosphate + H(+)</text>
        <dbReference type="Rhea" id="RHEA:13065"/>
        <dbReference type="ChEBI" id="CHEBI:15377"/>
        <dbReference type="ChEBI" id="CHEBI:15378"/>
        <dbReference type="ChEBI" id="CHEBI:30616"/>
        <dbReference type="ChEBI" id="CHEBI:43474"/>
        <dbReference type="ChEBI" id="CHEBI:456216"/>
        <dbReference type="EC" id="5.6.2.4"/>
    </reaction>
</comment>
<evidence type="ECO:0000313" key="16">
    <source>
        <dbReference type="EMBL" id="RGS13460.1"/>
    </source>
</evidence>
<dbReference type="PROSITE" id="PS51198">
    <property type="entry name" value="UVRD_HELICASE_ATP_BIND"/>
    <property type="match status" value="1"/>
</dbReference>
<dbReference type="Pfam" id="PF00580">
    <property type="entry name" value="UvrD-helicase"/>
    <property type="match status" value="1"/>
</dbReference>
<dbReference type="InterPro" id="IPR014016">
    <property type="entry name" value="UvrD-like_ATP-bd"/>
</dbReference>
<gene>
    <name evidence="16" type="ORF">DWY11_11410</name>
</gene>
<dbReference type="PANTHER" id="PTHR11070:SF67">
    <property type="entry name" value="DNA 3'-5' HELICASE"/>
    <property type="match status" value="1"/>
</dbReference>
<evidence type="ECO:0000256" key="4">
    <source>
        <dbReference type="ARBA" id="ARBA00022801"/>
    </source>
</evidence>
<evidence type="ECO:0000259" key="15">
    <source>
        <dbReference type="PROSITE" id="PS51198"/>
    </source>
</evidence>
<evidence type="ECO:0000256" key="2">
    <source>
        <dbReference type="ARBA" id="ARBA00022741"/>
    </source>
</evidence>
<dbReference type="GO" id="GO:0005829">
    <property type="term" value="C:cytosol"/>
    <property type="evidence" value="ECO:0007669"/>
    <property type="project" value="TreeGrafter"/>
</dbReference>
<evidence type="ECO:0000256" key="11">
    <source>
        <dbReference type="ARBA" id="ARBA00034617"/>
    </source>
</evidence>
<evidence type="ECO:0000256" key="10">
    <source>
        <dbReference type="ARBA" id="ARBA00023235"/>
    </source>
</evidence>
<sequence length="1070" mass="124091">MSSQLTVYKASAGSGKTFTLAREYMTLVIANPASYRTILAVTFTNKATEEMKMRILGKLYEIAHGLPEANDYVNQIQQALPYLSSKQIQKNAESALHLLIHNYNYFRVMTIDTFFQSVLRNLARELDLTANLRIELNDYQIEQHAVDELIESLEDTDRLLFWIMDYIKENIDDDKSWNVIEQIKKFGENIFKDYYKAHSDKLTELMEQEDFFKDFTDRMKKKRDKAKEQLKEIAATFFDSLEEEGFTSDDLAGKTRGIWSYFNKLKNGKYSDDDLHNDTFCKCRESPEAWVKKSDVKNCTDIFNYVESVLYPILLFAEDNRPRLTRIFKSTDLTIKHLNQLRLLGSIDKKVREMNREANRFLLSDTQTLLNSLIKDSDSPFIFEKIGTQLDHIMIDEFQDTSTIQWKNFKVLLEETMSREDAGNLIVGDVKQSIYRWRSGDWRLLNNIDKEFNKSAKKVSIETLGINYRSDRNIIEFNNAFFTEAVKLEIEDLKDKCPEECKQLESAYSDVCQQVPDHHSVPNGSISILLLGGENIEERMMQTTLDTVDKLVERGVPCNKIAILVRSNRNIQDIAEYFMNHSDYPLVSDEAFRLDASQAVCTLVNALYILVHPNDNIVLATLNKFCDTYSVAGNMPEQLLTNRSEYLEMPLFDLTERLFAELKLGEIKDMIKQTAYICTFYDCLSKYLTDNSSDITGFLKEWDNRIHEKSIHSDGDGGIRFLTIHKSKGLEYDHVIMPYCDWQLEKANTIWCTPQEAPYNELPLVPIDFSAKLMKQSIYEADYNHEHLQNIVDNLNLLYVAFTRASHNLIVIGKRANSAYRSAIIESVLDKVASRLEANDVKMELTGIGSDAKTDDISFCYNEIYVPDSSKKSNEKKNTNVLSAYSQPLEIKINVTPEMPEFRQSNQSRDFIKRDETEEQQKFYIKMGTILHNLFSTIRTVDDIDGALKQLELDGLLYDQDLTPEKIKEMIRKRLESPKVAKWFDKELTILNECSILTVENGKVAEYRPDRVMQNSKKETIVVDFKFGRPKIEHHEQVRKYIGLLRSMGNHKVTGYLWYVYPNKIIKVVK</sequence>
<dbReference type="Proteomes" id="UP000283872">
    <property type="component" value="Unassembled WGS sequence"/>
</dbReference>
<keyword evidence="8" id="KW-0238">DNA-binding</keyword>
<dbReference type="RefSeq" id="WP_118086030.1">
    <property type="nucleotide sequence ID" value="NZ_QRVA01000030.1"/>
</dbReference>
<keyword evidence="2 14" id="KW-0547">Nucleotide-binding</keyword>
<evidence type="ECO:0000256" key="1">
    <source>
        <dbReference type="ARBA" id="ARBA00022722"/>
    </source>
</evidence>
<dbReference type="GO" id="GO:0005524">
    <property type="term" value="F:ATP binding"/>
    <property type="evidence" value="ECO:0007669"/>
    <property type="project" value="UniProtKB-UniRule"/>
</dbReference>
<dbReference type="GO" id="GO:0000725">
    <property type="term" value="P:recombinational repair"/>
    <property type="evidence" value="ECO:0007669"/>
    <property type="project" value="TreeGrafter"/>
</dbReference>
<keyword evidence="6" id="KW-0269">Exonuclease</keyword>
<reference evidence="16 17" key="1">
    <citation type="submission" date="2018-08" db="EMBL/GenBank/DDBJ databases">
        <title>A genome reference for cultivated species of the human gut microbiota.</title>
        <authorList>
            <person name="Zou Y."/>
            <person name="Xue W."/>
            <person name="Luo G."/>
        </authorList>
    </citation>
    <scope>NUCLEOTIDE SEQUENCE [LARGE SCALE GENOMIC DNA]</scope>
    <source>
        <strain evidence="16 17">AF24-12</strain>
    </source>
</reference>
<organism evidence="16 17">
    <name type="scientific">Segatella copri</name>
    <dbReference type="NCBI Taxonomy" id="165179"/>
    <lineage>
        <taxon>Bacteria</taxon>
        <taxon>Pseudomonadati</taxon>
        <taxon>Bacteroidota</taxon>
        <taxon>Bacteroidia</taxon>
        <taxon>Bacteroidales</taxon>
        <taxon>Prevotellaceae</taxon>
        <taxon>Segatella</taxon>
    </lineage>
</organism>
<keyword evidence="7 14" id="KW-0067">ATP-binding</keyword>
<dbReference type="GO" id="GO:0016887">
    <property type="term" value="F:ATP hydrolysis activity"/>
    <property type="evidence" value="ECO:0007669"/>
    <property type="project" value="RHEA"/>
</dbReference>
<evidence type="ECO:0000256" key="5">
    <source>
        <dbReference type="ARBA" id="ARBA00022806"/>
    </source>
</evidence>
<dbReference type="InterPro" id="IPR027417">
    <property type="entry name" value="P-loop_NTPase"/>
</dbReference>
<evidence type="ECO:0000256" key="6">
    <source>
        <dbReference type="ARBA" id="ARBA00022839"/>
    </source>
</evidence>
<feature type="domain" description="UvrD-like helicase ATP-binding" evidence="15">
    <location>
        <begin position="1"/>
        <end position="471"/>
    </location>
</feature>
<protein>
    <recommendedName>
        <fullName evidence="12">DNA 3'-5' helicase</fullName>
        <ecNumber evidence="12">5.6.2.4</ecNumber>
    </recommendedName>
</protein>
<evidence type="ECO:0000256" key="12">
    <source>
        <dbReference type="ARBA" id="ARBA00034808"/>
    </source>
</evidence>
<dbReference type="SUPFAM" id="SSF52540">
    <property type="entry name" value="P-loop containing nucleoside triphosphate hydrolases"/>
    <property type="match status" value="1"/>
</dbReference>
<dbReference type="PANTHER" id="PTHR11070">
    <property type="entry name" value="UVRD / RECB / PCRA DNA HELICASE FAMILY MEMBER"/>
    <property type="match status" value="1"/>
</dbReference>
<evidence type="ECO:0000256" key="8">
    <source>
        <dbReference type="ARBA" id="ARBA00023125"/>
    </source>
</evidence>